<reference evidence="4 5" key="2">
    <citation type="journal article" date="2011" name="Stand. Genomic Sci.">
        <title>Complete genome sequence of Oceanithermus profundus type strain (506).</title>
        <authorList>
            <person name="Pati A."/>
            <person name="Zhang X."/>
            <person name="Lapidus A."/>
            <person name="Nolan M."/>
            <person name="Lucas S."/>
            <person name="Del Rio T.G."/>
            <person name="Tice H."/>
            <person name="Cheng J.F."/>
            <person name="Tapia R."/>
            <person name="Han C."/>
            <person name="Goodwin L."/>
            <person name="Pitluck S."/>
            <person name="Liolios K."/>
            <person name="Pagani I."/>
            <person name="Ivanova N."/>
            <person name="Mavromatis K."/>
            <person name="Chen A."/>
            <person name="Palaniappan K."/>
            <person name="Hauser L."/>
            <person name="Jeffries C.D."/>
            <person name="Brambilla E.M."/>
            <person name="Rohl A."/>
            <person name="Mwirichia R."/>
            <person name="Rohde M."/>
            <person name="Tindall B.J."/>
            <person name="Sikorski J."/>
            <person name="Wirth R."/>
            <person name="Goker M."/>
            <person name="Woyke T."/>
            <person name="Detter J.C."/>
            <person name="Bristow J."/>
            <person name="Eisen J.A."/>
            <person name="Markowitz V."/>
            <person name="Hugenholtz P."/>
            <person name="Kyrpides N.C."/>
            <person name="Klenk H.P."/>
            <person name="Land M."/>
        </authorList>
    </citation>
    <scope>NUCLEOTIDE SEQUENCE [LARGE SCALE GENOMIC DNA]</scope>
    <source>
        <strain evidence="5">DSM 14977 / NBRC 100410 / VKM B-2274 / 506</strain>
    </source>
</reference>
<dbReference type="STRING" id="670487.Ocepr_1336"/>
<dbReference type="GO" id="GO:0006412">
    <property type="term" value="P:translation"/>
    <property type="evidence" value="ECO:0007669"/>
    <property type="project" value="UniProtKB-UniRule"/>
</dbReference>
<proteinExistence type="inferred from homology"/>
<dbReference type="NCBIfam" id="TIGR00002">
    <property type="entry name" value="S16"/>
    <property type="match status" value="1"/>
</dbReference>
<dbReference type="HOGENOM" id="CLU_100590_5_0_0"/>
<evidence type="ECO:0000313" key="5">
    <source>
        <dbReference type="Proteomes" id="UP000008722"/>
    </source>
</evidence>
<dbReference type="InterPro" id="IPR000307">
    <property type="entry name" value="Ribosomal_bS16"/>
</dbReference>
<dbReference type="Proteomes" id="UP000008722">
    <property type="component" value="Chromosome"/>
</dbReference>
<dbReference type="Gene3D" id="3.30.1320.10">
    <property type="match status" value="1"/>
</dbReference>
<comment type="similarity">
    <text evidence="3">Belongs to the bacterial ribosomal protein bS16 family.</text>
</comment>
<accession>E4U8W3</accession>
<keyword evidence="2 3" id="KW-0687">Ribonucleoprotein</keyword>
<name>E4U8W3_OCEP5</name>
<dbReference type="PANTHER" id="PTHR12919">
    <property type="entry name" value="30S RIBOSOMAL PROTEIN S16"/>
    <property type="match status" value="1"/>
</dbReference>
<dbReference type="FunFam" id="3.30.1320.10:FF:000005">
    <property type="entry name" value="30S ribosomal protein S16"/>
    <property type="match status" value="1"/>
</dbReference>
<keyword evidence="1 3" id="KW-0689">Ribosomal protein</keyword>
<keyword evidence="5" id="KW-1185">Reference proteome</keyword>
<dbReference type="Pfam" id="PF00886">
    <property type="entry name" value="Ribosomal_S16"/>
    <property type="match status" value="1"/>
</dbReference>
<dbReference type="PANTHER" id="PTHR12919:SF20">
    <property type="entry name" value="SMALL RIBOSOMAL SUBUNIT PROTEIN BS16M"/>
    <property type="match status" value="1"/>
</dbReference>
<dbReference type="InterPro" id="IPR023803">
    <property type="entry name" value="Ribosomal_bS16_dom_sf"/>
</dbReference>
<evidence type="ECO:0000256" key="3">
    <source>
        <dbReference type="HAMAP-Rule" id="MF_00385"/>
    </source>
</evidence>
<dbReference type="AlphaFoldDB" id="E4U8W3"/>
<dbReference type="KEGG" id="opr:Ocepr_1336"/>
<dbReference type="GO" id="GO:0005737">
    <property type="term" value="C:cytoplasm"/>
    <property type="evidence" value="ECO:0007669"/>
    <property type="project" value="UniProtKB-ARBA"/>
</dbReference>
<dbReference type="GO" id="GO:0003735">
    <property type="term" value="F:structural constituent of ribosome"/>
    <property type="evidence" value="ECO:0007669"/>
    <property type="project" value="InterPro"/>
</dbReference>
<sequence length="100" mass="11442">MVKIRLARFGSKFNPHYRIVVTDVRRKRDGKYIEKIGYYDPRKTTPNWYKVDVERARYWLSVGAQPTNTARRILKLAGVYRKGEPAPAEGAAAEEAAAES</sequence>
<protein>
    <recommendedName>
        <fullName evidence="3">Small ribosomal subunit protein bS16</fullName>
    </recommendedName>
</protein>
<reference evidence="5" key="1">
    <citation type="submission" date="2010-11" db="EMBL/GenBank/DDBJ databases">
        <title>The complete sequence of chromosome of Oceanithermus profundus DSM 14977.</title>
        <authorList>
            <consortium name="US DOE Joint Genome Institute (JGI-PGF)"/>
            <person name="Lucas S."/>
            <person name="Copeland A."/>
            <person name="Lapidus A."/>
            <person name="Bruce D."/>
            <person name="Goodwin L."/>
            <person name="Pitluck S."/>
            <person name="Kyrpides N."/>
            <person name="Mavromatis K."/>
            <person name="Pagani I."/>
            <person name="Ivanova N."/>
            <person name="Zhang X."/>
            <person name="Brettin T."/>
            <person name="Detter J.C."/>
            <person name="Tapia R."/>
            <person name="Han C."/>
            <person name="Land M."/>
            <person name="Hauser L."/>
            <person name="Markowitz V."/>
            <person name="Cheng J.-F."/>
            <person name="Hugenholtz P."/>
            <person name="Woyke T."/>
            <person name="Wu D."/>
            <person name="Tindall B."/>
            <person name="Faehnrich R."/>
            <person name="Brambilla E."/>
            <person name="Klenk H.-P."/>
            <person name="Eisen J.A."/>
        </authorList>
    </citation>
    <scope>NUCLEOTIDE SEQUENCE [LARGE SCALE GENOMIC DNA]</scope>
    <source>
        <strain evidence="5">DSM 14977 / NBRC 100410 / VKM B-2274 / 506</strain>
    </source>
</reference>
<gene>
    <name evidence="3" type="primary">rpsP</name>
    <name evidence="4" type="ordered locus">Ocepr_1336</name>
</gene>
<dbReference type="GO" id="GO:0015935">
    <property type="term" value="C:small ribosomal subunit"/>
    <property type="evidence" value="ECO:0007669"/>
    <property type="project" value="TreeGrafter"/>
</dbReference>
<dbReference type="OrthoDB" id="9807878at2"/>
<dbReference type="HAMAP" id="MF_00385">
    <property type="entry name" value="Ribosomal_bS16"/>
    <property type="match status" value="1"/>
</dbReference>
<organism evidence="4 5">
    <name type="scientific">Oceanithermus profundus (strain DSM 14977 / NBRC 100410 / VKM B-2274 / 506)</name>
    <dbReference type="NCBI Taxonomy" id="670487"/>
    <lineage>
        <taxon>Bacteria</taxon>
        <taxon>Thermotogati</taxon>
        <taxon>Deinococcota</taxon>
        <taxon>Deinococci</taxon>
        <taxon>Thermales</taxon>
        <taxon>Thermaceae</taxon>
        <taxon>Oceanithermus</taxon>
    </lineage>
</organism>
<dbReference type="RefSeq" id="WP_013457963.1">
    <property type="nucleotide sequence ID" value="NC_014761.1"/>
</dbReference>
<dbReference type="SUPFAM" id="SSF54565">
    <property type="entry name" value="Ribosomal protein S16"/>
    <property type="match status" value="1"/>
</dbReference>
<dbReference type="eggNOG" id="COG0228">
    <property type="taxonomic scope" value="Bacteria"/>
</dbReference>
<evidence type="ECO:0000256" key="2">
    <source>
        <dbReference type="ARBA" id="ARBA00023274"/>
    </source>
</evidence>
<evidence type="ECO:0000313" key="4">
    <source>
        <dbReference type="EMBL" id="ADR36793.1"/>
    </source>
</evidence>
<dbReference type="EMBL" id="CP002361">
    <property type="protein sequence ID" value="ADR36793.1"/>
    <property type="molecule type" value="Genomic_DNA"/>
</dbReference>
<evidence type="ECO:0000256" key="1">
    <source>
        <dbReference type="ARBA" id="ARBA00022980"/>
    </source>
</evidence>